<sequence>MSETLAEAVRAALSAVRDPDTGRDVVSSGMLQGLSARDGLVQFALAVPRERARALEPLRAAAERAAAAVPGVLSATCVLTA</sequence>
<comment type="caution">
    <text evidence="2">The sequence shown here is derived from an EMBL/GenBank/DDBJ whole genome shotgun (WGS) entry which is preliminary data.</text>
</comment>
<organism evidence="2 3">
    <name type="scientific">Teichococcus wenyumeiae</name>
    <dbReference type="NCBI Taxonomy" id="2478470"/>
    <lineage>
        <taxon>Bacteria</taxon>
        <taxon>Pseudomonadati</taxon>
        <taxon>Pseudomonadota</taxon>
        <taxon>Alphaproteobacteria</taxon>
        <taxon>Acetobacterales</taxon>
        <taxon>Roseomonadaceae</taxon>
        <taxon>Roseomonas</taxon>
    </lineage>
</organism>
<dbReference type="AlphaFoldDB" id="A0A3A9J3H7"/>
<reference evidence="2 3" key="1">
    <citation type="submission" date="2018-09" db="EMBL/GenBank/DDBJ databases">
        <title>Roseomonas sp. nov., isolated from feces of Tibetan antelopes in the Qinghai-Tibet plateau, China.</title>
        <authorList>
            <person name="Tian Z."/>
        </authorList>
    </citation>
    <scope>NUCLEOTIDE SEQUENCE [LARGE SCALE GENOMIC DNA]</scope>
    <source>
        <strain evidence="2 3">Z24</strain>
    </source>
</reference>
<feature type="domain" description="MIP18 family-like" evidence="1">
    <location>
        <begin position="7"/>
        <end position="74"/>
    </location>
</feature>
<evidence type="ECO:0000313" key="2">
    <source>
        <dbReference type="EMBL" id="RKK00291.1"/>
    </source>
</evidence>
<dbReference type="RefSeq" id="WP_120641252.1">
    <property type="nucleotide sequence ID" value="NZ_RAQU01000421.1"/>
</dbReference>
<gene>
    <name evidence="2" type="ORF">D6Z83_27800</name>
</gene>
<feature type="non-terminal residue" evidence="2">
    <location>
        <position position="81"/>
    </location>
</feature>
<dbReference type="EMBL" id="RAQU01000421">
    <property type="protein sequence ID" value="RKK00291.1"/>
    <property type="molecule type" value="Genomic_DNA"/>
</dbReference>
<dbReference type="Proteomes" id="UP000278036">
    <property type="component" value="Unassembled WGS sequence"/>
</dbReference>
<dbReference type="InParanoid" id="A0A3A9J3H7"/>
<dbReference type="InterPro" id="IPR034904">
    <property type="entry name" value="FSCA_dom_sf"/>
</dbReference>
<dbReference type="Pfam" id="PF01883">
    <property type="entry name" value="FeS_assembly_P"/>
    <property type="match status" value="1"/>
</dbReference>
<name>A0A3A9J3H7_9PROT</name>
<dbReference type="InterPro" id="IPR002744">
    <property type="entry name" value="MIP18-like"/>
</dbReference>
<evidence type="ECO:0000313" key="3">
    <source>
        <dbReference type="Proteomes" id="UP000278036"/>
    </source>
</evidence>
<accession>A0A3A9J3H7</accession>
<evidence type="ECO:0000259" key="1">
    <source>
        <dbReference type="Pfam" id="PF01883"/>
    </source>
</evidence>
<dbReference type="Gene3D" id="3.30.300.130">
    <property type="entry name" value="Fe-S cluster assembly (FSCA)"/>
    <property type="match status" value="1"/>
</dbReference>
<protein>
    <submittedName>
        <fullName evidence="2">DUF59 domain-containing protein</fullName>
    </submittedName>
</protein>
<dbReference type="SUPFAM" id="SSF117916">
    <property type="entry name" value="Fe-S cluster assembly (FSCA) domain-like"/>
    <property type="match status" value="1"/>
</dbReference>
<proteinExistence type="predicted"/>
<dbReference type="OrthoDB" id="7277602at2"/>